<dbReference type="Proteomes" id="UP000045842">
    <property type="component" value="Unassembled WGS sequence"/>
</dbReference>
<protein>
    <submittedName>
        <fullName evidence="1">Uncharacterized protein</fullName>
    </submittedName>
</protein>
<accession>A0A655J9E7</accession>
<gene>
    <name evidence="1" type="ORF">ERS007679_04051</name>
</gene>
<proteinExistence type="predicted"/>
<dbReference type="AlphaFoldDB" id="A0A655J9E7"/>
<evidence type="ECO:0000313" key="1">
    <source>
        <dbReference type="EMBL" id="COW58719.1"/>
    </source>
</evidence>
<reference evidence="1 2" key="1">
    <citation type="submission" date="2015-03" db="EMBL/GenBank/DDBJ databases">
        <authorList>
            <consortium name="Pathogen Informatics"/>
        </authorList>
    </citation>
    <scope>NUCLEOTIDE SEQUENCE [LARGE SCALE GENOMIC DNA]</scope>
    <source>
        <strain evidence="1 2">G09801536</strain>
    </source>
</reference>
<name>A0A655J9E7_MYCTX</name>
<sequence length="166" mass="18576">MDVYDLLQPTSQLGLDFWVSDPENDPQDDVEGERIHVVKTVDRCVGPPARDVFTRNGGDHVAVSAQRGAGERGHEQRSHPRVFGFVGHQYRVLAHDKTKDVVAFARVQRPRVGREDLFDVFGAGIDHEVVGIWGHPQGEHVAVLAMHRWQEPFPKPQVQHALQVAG</sequence>
<dbReference type="EMBL" id="CSAD01000893">
    <property type="protein sequence ID" value="COW58719.1"/>
    <property type="molecule type" value="Genomic_DNA"/>
</dbReference>
<evidence type="ECO:0000313" key="2">
    <source>
        <dbReference type="Proteomes" id="UP000045842"/>
    </source>
</evidence>
<organism evidence="1 2">
    <name type="scientific">Mycobacterium tuberculosis</name>
    <dbReference type="NCBI Taxonomy" id="1773"/>
    <lineage>
        <taxon>Bacteria</taxon>
        <taxon>Bacillati</taxon>
        <taxon>Actinomycetota</taxon>
        <taxon>Actinomycetes</taxon>
        <taxon>Mycobacteriales</taxon>
        <taxon>Mycobacteriaceae</taxon>
        <taxon>Mycobacterium</taxon>
        <taxon>Mycobacterium tuberculosis complex</taxon>
    </lineage>
</organism>